<evidence type="ECO:0000313" key="5">
    <source>
        <dbReference type="Proteomes" id="UP001390963"/>
    </source>
</evidence>
<keyword evidence="5" id="KW-1185">Reference proteome</keyword>
<comment type="caution">
    <text evidence="2">The sequence shown here is derived from an EMBL/GenBank/DDBJ whole genome shotgun (WGS) entry which is preliminary data.</text>
</comment>
<feature type="compositionally biased region" description="Basic and acidic residues" evidence="1">
    <location>
        <begin position="578"/>
        <end position="600"/>
    </location>
</feature>
<dbReference type="EMBL" id="JAZBJM010000016">
    <property type="protein sequence ID" value="MEM0519591.1"/>
    <property type="molecule type" value="Genomic_DNA"/>
</dbReference>
<feature type="region of interest" description="Disordered" evidence="1">
    <location>
        <begin position="578"/>
        <end position="610"/>
    </location>
</feature>
<gene>
    <name evidence="3" type="ORF">VZD24_14605</name>
    <name evidence="2" type="ORF">VZD85_14610</name>
</gene>
<evidence type="ECO:0000313" key="2">
    <source>
        <dbReference type="EMBL" id="MEM0519591.1"/>
    </source>
</evidence>
<organism evidence="2 4">
    <name type="scientific">Aequorivita flava</name>
    <dbReference type="NCBI Taxonomy" id="3114371"/>
    <lineage>
        <taxon>Bacteria</taxon>
        <taxon>Pseudomonadati</taxon>
        <taxon>Bacteroidota</taxon>
        <taxon>Flavobacteriia</taxon>
        <taxon>Flavobacteriales</taxon>
        <taxon>Flavobacteriaceae</taxon>
        <taxon>Aequorivita</taxon>
    </lineage>
</organism>
<dbReference type="EMBL" id="JBANCF010000018">
    <property type="protein sequence ID" value="MEM0574753.1"/>
    <property type="molecule type" value="Genomic_DNA"/>
</dbReference>
<dbReference type="AlphaFoldDB" id="A0AB35YXM6"/>
<name>A0AB35YXM6_9FLAO</name>
<evidence type="ECO:0000313" key="3">
    <source>
        <dbReference type="EMBL" id="MEM0574753.1"/>
    </source>
</evidence>
<dbReference type="Proteomes" id="UP001390963">
    <property type="component" value="Unassembled WGS sequence"/>
</dbReference>
<evidence type="ECO:0000256" key="1">
    <source>
        <dbReference type="SAM" id="MobiDB-lite"/>
    </source>
</evidence>
<reference evidence="2 5" key="1">
    <citation type="submission" date="2024-01" db="EMBL/GenBank/DDBJ databases">
        <title>Aequorivita flavus sp. nov., isolated from deep-sea sediment.</title>
        <authorList>
            <person name="Chen X."/>
        </authorList>
    </citation>
    <scope>NUCLEOTIDE SEQUENCE</scope>
    <source>
        <strain evidence="2">MCCC 1A16923</strain>
        <strain evidence="3 5">MCCC 1A16935</strain>
    </source>
</reference>
<accession>A0AB35YXM6</accession>
<dbReference type="RefSeq" id="WP_342688020.1">
    <property type="nucleotide sequence ID" value="NZ_JAZBJM010000016.1"/>
</dbReference>
<dbReference type="Proteomes" id="UP001388259">
    <property type="component" value="Unassembled WGS sequence"/>
</dbReference>
<sequence>MNTYYYIPVNSLNFNNILSSESISPVSFYEKRGFGFKRFERINANPLQNSLLAYNKIPILPNIRSDREEYPLYLSVPEKYLNGDYSRKSINGIDIIQMDKSIYINWMECFLLTRTEEEKKKLIASTRRSIEVKNVDNYISNIYVLDDYEIESFDWNESIIADFSDAKNSNQSEILRDQKVNKFKGFVYAYASGKLKEQPQEMAEGSRYFQEFINSYSALLNDLSVLSRNNKGKKGSFDYSSANKALDQLIDIKERIEILFGAYEQSDIDKLIEEKFSTEKSIIEILKKLQYQKTRITVYSLISDFLKDKDDSLFSIEELLEISINNIKDFLKNSSIERHKELKDSFDKFTALINKRIREYRSVAAKENELDNISIDINSDLTEIKTNLKEINEEENLDYSLIINEVLSRIELSTSDEIAQCRLNIIQNVADSIKSSKGENDDRVDYLRKLYKSLTKVGIGFKINEIEDNALKSLACFLSRYSEMEKLQDFMDRNKFYHYGLSFGIWGSAYGYANISKILMESLNEDDEKLSLVTKYINKTILNQEIDEKGLKIHIETFGTKKSMPTKPKWKIEAERLNREQTKENSVEEERTSYESKQIKDNTMPPINKGEQLDIFQTPEQREDFDEERPFVVNLKVDSPNFSKKEIGFIDLIKKDNVLGKRVDWIELIESSFNLFNEEFESNPEMGLGSKKHEFERLLAEEKYRQDIKGFGPQKINEAVKVFMTYIQSNE</sequence>
<evidence type="ECO:0000313" key="4">
    <source>
        <dbReference type="Proteomes" id="UP001388259"/>
    </source>
</evidence>
<protein>
    <submittedName>
        <fullName evidence="2">Uncharacterized protein</fullName>
    </submittedName>
</protein>
<proteinExistence type="predicted"/>